<dbReference type="Gene3D" id="3.30.70.1820">
    <property type="entry name" value="L1 transposable element, RRM domain"/>
    <property type="match status" value="1"/>
</dbReference>
<evidence type="ECO:0000313" key="2">
    <source>
        <dbReference type="Proteomes" id="UP001209878"/>
    </source>
</evidence>
<name>A0AAD9UH04_RIDPI</name>
<keyword evidence="2" id="KW-1185">Reference proteome</keyword>
<proteinExistence type="predicted"/>
<gene>
    <name evidence="1" type="ORF">NP493_113g00025</name>
</gene>
<dbReference type="PANTHER" id="PTHR11505">
    <property type="entry name" value="L1 TRANSPOSABLE ELEMENT-RELATED"/>
    <property type="match status" value="1"/>
</dbReference>
<dbReference type="AlphaFoldDB" id="A0AAD9UH04"/>
<protein>
    <submittedName>
        <fullName evidence="1">Uncharacterized protein</fullName>
    </submittedName>
</protein>
<sequence>MSSCEADLDQLEQYSRRTNLRFFGIPESEKGEDTTGKLLSIVNETMGVTPPIVSADEVTSHRLRRRMPGADAETRPRPVIVKFATADMRDVGIRARRRLRESGVGPTVYVNEDLTRRRDETTEEVKKNQ</sequence>
<dbReference type="EMBL" id="JAODUO010000112">
    <property type="protein sequence ID" value="KAK2189188.1"/>
    <property type="molecule type" value="Genomic_DNA"/>
</dbReference>
<evidence type="ECO:0000313" key="1">
    <source>
        <dbReference type="EMBL" id="KAK2189188.1"/>
    </source>
</evidence>
<comment type="caution">
    <text evidence="1">The sequence shown here is derived from an EMBL/GenBank/DDBJ whole genome shotgun (WGS) entry which is preliminary data.</text>
</comment>
<reference evidence="1" key="1">
    <citation type="journal article" date="2023" name="Mol. Biol. Evol.">
        <title>Third-Generation Sequencing Reveals the Adaptive Role of the Epigenome in Three Deep-Sea Polychaetes.</title>
        <authorList>
            <person name="Perez M."/>
            <person name="Aroh O."/>
            <person name="Sun Y."/>
            <person name="Lan Y."/>
            <person name="Juniper S.K."/>
            <person name="Young C.R."/>
            <person name="Angers B."/>
            <person name="Qian P.Y."/>
        </authorList>
    </citation>
    <scope>NUCLEOTIDE SEQUENCE</scope>
    <source>
        <strain evidence="1">R07B-5</strain>
    </source>
</reference>
<organism evidence="1 2">
    <name type="scientific">Ridgeia piscesae</name>
    <name type="common">Tubeworm</name>
    <dbReference type="NCBI Taxonomy" id="27915"/>
    <lineage>
        <taxon>Eukaryota</taxon>
        <taxon>Metazoa</taxon>
        <taxon>Spiralia</taxon>
        <taxon>Lophotrochozoa</taxon>
        <taxon>Annelida</taxon>
        <taxon>Polychaeta</taxon>
        <taxon>Sedentaria</taxon>
        <taxon>Canalipalpata</taxon>
        <taxon>Sabellida</taxon>
        <taxon>Siboglinidae</taxon>
        <taxon>Ridgeia</taxon>
    </lineage>
</organism>
<accession>A0AAD9UH04</accession>
<dbReference type="InterPro" id="IPR004244">
    <property type="entry name" value="Transposase_22"/>
</dbReference>
<dbReference type="Proteomes" id="UP001209878">
    <property type="component" value="Unassembled WGS sequence"/>
</dbReference>